<dbReference type="InterPro" id="IPR019852">
    <property type="entry name" value="Motility-assoc_prot_GldL"/>
</dbReference>
<keyword evidence="1" id="KW-0812">Transmembrane</keyword>
<comment type="caution">
    <text evidence="3">The sequence shown here is derived from an EMBL/GenBank/DDBJ whole genome shotgun (WGS) entry which is preliminary data.</text>
</comment>
<proteinExistence type="predicted"/>
<dbReference type="InterPro" id="IPR055087">
    <property type="entry name" value="GldL-like_N"/>
</dbReference>
<dbReference type="RefSeq" id="WP_105983879.1">
    <property type="nucleotide sequence ID" value="NZ_MQUC01000003.1"/>
</dbReference>
<keyword evidence="4" id="KW-1185">Reference proteome</keyword>
<reference evidence="3 4" key="1">
    <citation type="submission" date="2016-11" db="EMBL/GenBank/DDBJ databases">
        <title>Trade-off between light-utilization and light-protection in marine flavobacteria.</title>
        <authorList>
            <person name="Kumagai Y."/>
        </authorList>
    </citation>
    <scope>NUCLEOTIDE SEQUENCE [LARGE SCALE GENOMIC DNA]</scope>
    <source>
        <strain evidence="3 4">JCM 17109</strain>
    </source>
</reference>
<dbReference type="OrthoDB" id="1466660at2"/>
<sequence length="221" mass="23379">MAQSKTTKKLFNMAYGLGAAVVIVGALFKILHWELPLGFYTLTGGDLLAIGLLTEAAIFAISAFEPVEDDVDWSIVYPELAGGPASAKAKKTTVIEEEEASGMLSKKLDAMLKDAKVDAALMESLGTSIRSFEGAAKGIAPTAEAMSSTKKYSEEMALAAAQMESLNSLYKVQVESTARQAEVNEQVAQNAGRLKDQMEGLANNLSSLNGVYGNMLGAMKG</sequence>
<dbReference type="EMBL" id="MQUC01000003">
    <property type="protein sequence ID" value="PRP68210.1"/>
    <property type="molecule type" value="Genomic_DNA"/>
</dbReference>
<evidence type="ECO:0000313" key="3">
    <source>
        <dbReference type="EMBL" id="PRP68210.1"/>
    </source>
</evidence>
<name>A0A2S9WXK7_9FLAO</name>
<keyword evidence="1" id="KW-1133">Transmembrane helix</keyword>
<keyword evidence="1" id="KW-0472">Membrane</keyword>
<evidence type="ECO:0000313" key="4">
    <source>
        <dbReference type="Proteomes" id="UP000239532"/>
    </source>
</evidence>
<organism evidence="3 4">
    <name type="scientific">Nonlabens agnitus</name>
    <dbReference type="NCBI Taxonomy" id="870484"/>
    <lineage>
        <taxon>Bacteria</taxon>
        <taxon>Pseudomonadati</taxon>
        <taxon>Bacteroidota</taxon>
        <taxon>Flavobacteriia</taxon>
        <taxon>Flavobacteriales</taxon>
        <taxon>Flavobacteriaceae</taxon>
        <taxon>Nonlabens</taxon>
    </lineage>
</organism>
<evidence type="ECO:0000256" key="1">
    <source>
        <dbReference type="SAM" id="Phobius"/>
    </source>
</evidence>
<protein>
    <submittedName>
        <fullName evidence="3">Gliding motility protein GldL</fullName>
    </submittedName>
</protein>
<gene>
    <name evidence="3" type="ORF">BST86_14500</name>
</gene>
<evidence type="ECO:0000259" key="2">
    <source>
        <dbReference type="Pfam" id="PF22827"/>
    </source>
</evidence>
<dbReference type="Pfam" id="PF22827">
    <property type="entry name" value="GldL_N"/>
    <property type="match status" value="1"/>
</dbReference>
<feature type="transmembrane region" description="Helical" evidence="1">
    <location>
        <begin position="12"/>
        <end position="31"/>
    </location>
</feature>
<accession>A0A2S9WXK7</accession>
<dbReference type="AlphaFoldDB" id="A0A2S9WXK7"/>
<dbReference type="Proteomes" id="UP000239532">
    <property type="component" value="Unassembled WGS sequence"/>
</dbReference>
<dbReference type="NCBIfam" id="TIGR03513">
    <property type="entry name" value="GldL_gliding"/>
    <property type="match status" value="1"/>
</dbReference>
<feature type="domain" description="Gliding motility protein GldL-like N-terminal" evidence="2">
    <location>
        <begin position="14"/>
        <end position="82"/>
    </location>
</feature>